<name>A0A9W9U1L2_9EURO</name>
<evidence type="ECO:0000313" key="1">
    <source>
        <dbReference type="EMBL" id="KAJ5307687.1"/>
    </source>
</evidence>
<accession>A0A9W9U1L2</accession>
<keyword evidence="2" id="KW-1185">Reference proteome</keyword>
<evidence type="ECO:0000313" key="2">
    <source>
        <dbReference type="Proteomes" id="UP001147746"/>
    </source>
</evidence>
<sequence>MVSVDLKAAGTKYTPYNLDSILNETTPLLHHTTSDSDSHYRLSLKKKSAYVPTNVIEASDLPFQTSNVMCIQNE</sequence>
<dbReference type="EMBL" id="JAPZBO010000008">
    <property type="protein sequence ID" value="KAJ5307687.1"/>
    <property type="molecule type" value="Genomic_DNA"/>
</dbReference>
<proteinExistence type="predicted"/>
<protein>
    <submittedName>
        <fullName evidence="1">Uncharacterized protein</fullName>
    </submittedName>
</protein>
<dbReference type="AlphaFoldDB" id="A0A9W9U1L2"/>
<reference evidence="1" key="2">
    <citation type="journal article" date="2023" name="IMA Fungus">
        <title>Comparative genomic study of the Penicillium genus elucidates a diverse pangenome and 15 lateral gene transfer events.</title>
        <authorList>
            <person name="Petersen C."/>
            <person name="Sorensen T."/>
            <person name="Nielsen M.R."/>
            <person name="Sondergaard T.E."/>
            <person name="Sorensen J.L."/>
            <person name="Fitzpatrick D.A."/>
            <person name="Frisvad J.C."/>
            <person name="Nielsen K.L."/>
        </authorList>
    </citation>
    <scope>NUCLEOTIDE SEQUENCE</scope>
    <source>
        <strain evidence="1">IBT 21472</strain>
    </source>
</reference>
<dbReference type="Proteomes" id="UP001147746">
    <property type="component" value="Unassembled WGS sequence"/>
</dbReference>
<comment type="caution">
    <text evidence="1">The sequence shown here is derived from an EMBL/GenBank/DDBJ whole genome shotgun (WGS) entry which is preliminary data.</text>
</comment>
<gene>
    <name evidence="1" type="ORF">N7476_008343</name>
</gene>
<reference evidence="1" key="1">
    <citation type="submission" date="2022-12" db="EMBL/GenBank/DDBJ databases">
        <authorList>
            <person name="Petersen C."/>
        </authorList>
    </citation>
    <scope>NUCLEOTIDE SEQUENCE</scope>
    <source>
        <strain evidence="1">IBT 21472</strain>
    </source>
</reference>
<organism evidence="1 2">
    <name type="scientific">Penicillium atrosanguineum</name>
    <dbReference type="NCBI Taxonomy" id="1132637"/>
    <lineage>
        <taxon>Eukaryota</taxon>
        <taxon>Fungi</taxon>
        <taxon>Dikarya</taxon>
        <taxon>Ascomycota</taxon>
        <taxon>Pezizomycotina</taxon>
        <taxon>Eurotiomycetes</taxon>
        <taxon>Eurotiomycetidae</taxon>
        <taxon>Eurotiales</taxon>
        <taxon>Aspergillaceae</taxon>
        <taxon>Penicillium</taxon>
    </lineage>
</organism>